<organism evidence="1 2">
    <name type="scientific">Haliscomenobacter hydrossis (strain ATCC 27775 / DSM 1100 / LMG 10767 / O)</name>
    <dbReference type="NCBI Taxonomy" id="760192"/>
    <lineage>
        <taxon>Bacteria</taxon>
        <taxon>Pseudomonadati</taxon>
        <taxon>Bacteroidota</taxon>
        <taxon>Saprospiria</taxon>
        <taxon>Saprospirales</taxon>
        <taxon>Haliscomenobacteraceae</taxon>
        <taxon>Haliscomenobacter</taxon>
    </lineage>
</organism>
<sequence length="382" mass="43963">MTLILAWKDKRNVLVVADTAVTRTNVSDQSVQDALKKGHLTPAFGEQLQISKEKMITEEVLKIHNIKNKLIIGYAGIGVVATDVINYISEEIDSDFKLCDLCALIKEAVKIYGSTFTMIVGVMAHKTPVLFTFNESNNREFIFYEEYVPVILGNKKNDDVIQFVSHTLVDMFFYGKFQVSPDRKLIMACSLFQGILIRAGFLSSGVGGLVTGAFLNRNGFHWQKDVMYIKFDIEPEKALKMDDPQIIFPKSKIIFQVYRDGVLAAFPFDVYKKLEDYKVLYNYVESSVQNKAAQDFLNRWRQKYESEIISKIKKFDFDFLIFLCVDKKAPNKMTFASKKSILAGKRMEWENGVPIIKISKELSREINPMYAEYFNQFHWLPD</sequence>
<name>F4L2A6_HALH1</name>
<dbReference type="eggNOG" id="ENOG50313XH">
    <property type="taxonomic scope" value="Bacteria"/>
</dbReference>
<dbReference type="STRING" id="760192.Halhy_5033"/>
<evidence type="ECO:0000313" key="2">
    <source>
        <dbReference type="Proteomes" id="UP000008461"/>
    </source>
</evidence>
<dbReference type="AlphaFoldDB" id="F4L2A6"/>
<dbReference type="RefSeq" id="WP_013767394.1">
    <property type="nucleotide sequence ID" value="NC_015510.1"/>
</dbReference>
<dbReference type="HOGENOM" id="CLU_723133_0_0_10"/>
<dbReference type="EMBL" id="CP002691">
    <property type="protein sequence ID" value="AEE52859.1"/>
    <property type="molecule type" value="Genomic_DNA"/>
</dbReference>
<protein>
    <submittedName>
        <fullName evidence="1">Uncharacterized protein</fullName>
    </submittedName>
</protein>
<dbReference type="Proteomes" id="UP000008461">
    <property type="component" value="Chromosome"/>
</dbReference>
<reference key="2">
    <citation type="submission" date="2011-04" db="EMBL/GenBank/DDBJ databases">
        <title>Complete sequence of chromosome of Haliscomenobacter hydrossis DSM 1100.</title>
        <authorList>
            <consortium name="US DOE Joint Genome Institute (JGI-PGF)"/>
            <person name="Lucas S."/>
            <person name="Han J."/>
            <person name="Lapidus A."/>
            <person name="Bruce D."/>
            <person name="Goodwin L."/>
            <person name="Pitluck S."/>
            <person name="Peters L."/>
            <person name="Kyrpides N."/>
            <person name="Mavromatis K."/>
            <person name="Ivanova N."/>
            <person name="Ovchinnikova G."/>
            <person name="Pagani I."/>
            <person name="Daligault H."/>
            <person name="Detter J.C."/>
            <person name="Han C."/>
            <person name="Land M."/>
            <person name="Hauser L."/>
            <person name="Markowitz V."/>
            <person name="Cheng J.-F."/>
            <person name="Hugenholtz P."/>
            <person name="Woyke T."/>
            <person name="Wu D."/>
            <person name="Verbarg S."/>
            <person name="Frueling A."/>
            <person name="Brambilla E."/>
            <person name="Klenk H.-P."/>
            <person name="Eisen J.A."/>
        </authorList>
    </citation>
    <scope>NUCLEOTIDE SEQUENCE</scope>
    <source>
        <strain>DSM 1100</strain>
    </source>
</reference>
<dbReference type="OrthoDB" id="977429at2"/>
<proteinExistence type="predicted"/>
<accession>F4L2A6</accession>
<reference evidence="1 2" key="1">
    <citation type="journal article" date="2011" name="Stand. Genomic Sci.">
        <title>Complete genome sequence of Haliscomenobacter hydrossis type strain (O).</title>
        <authorList>
            <consortium name="US DOE Joint Genome Institute (JGI-PGF)"/>
            <person name="Daligault H."/>
            <person name="Lapidus A."/>
            <person name="Zeytun A."/>
            <person name="Nolan M."/>
            <person name="Lucas S."/>
            <person name="Del Rio T.G."/>
            <person name="Tice H."/>
            <person name="Cheng J.F."/>
            <person name="Tapia R."/>
            <person name="Han C."/>
            <person name="Goodwin L."/>
            <person name="Pitluck S."/>
            <person name="Liolios K."/>
            <person name="Pagani I."/>
            <person name="Ivanova N."/>
            <person name="Huntemann M."/>
            <person name="Mavromatis K."/>
            <person name="Mikhailova N."/>
            <person name="Pati A."/>
            <person name="Chen A."/>
            <person name="Palaniappan K."/>
            <person name="Land M."/>
            <person name="Hauser L."/>
            <person name="Brambilla E.M."/>
            <person name="Rohde M."/>
            <person name="Verbarg S."/>
            <person name="Goker M."/>
            <person name="Bristow J."/>
            <person name="Eisen J.A."/>
            <person name="Markowitz V."/>
            <person name="Hugenholtz P."/>
            <person name="Kyrpides N.C."/>
            <person name="Klenk H.P."/>
            <person name="Woyke T."/>
        </authorList>
    </citation>
    <scope>NUCLEOTIDE SEQUENCE [LARGE SCALE GENOMIC DNA]</scope>
    <source>
        <strain evidence="2">ATCC 27775 / DSM 1100 / LMG 10767 / O</strain>
    </source>
</reference>
<keyword evidence="2" id="KW-1185">Reference proteome</keyword>
<evidence type="ECO:0000313" key="1">
    <source>
        <dbReference type="EMBL" id="AEE52859.1"/>
    </source>
</evidence>
<dbReference type="KEGG" id="hhy:Halhy_5033"/>
<gene>
    <name evidence="1" type="ordered locus">Halhy_5033</name>
</gene>